<dbReference type="Pfam" id="PF17827">
    <property type="entry name" value="PrmC_N"/>
    <property type="match status" value="1"/>
</dbReference>
<evidence type="ECO:0000256" key="2">
    <source>
        <dbReference type="ARBA" id="ARBA00022603"/>
    </source>
</evidence>
<dbReference type="AlphaFoldDB" id="A0A6J6MHP1"/>
<evidence type="ECO:0000256" key="1">
    <source>
        <dbReference type="ARBA" id="ARBA00012771"/>
    </source>
</evidence>
<dbReference type="NCBIfam" id="TIGR00536">
    <property type="entry name" value="hemK_fam"/>
    <property type="match status" value="1"/>
</dbReference>
<evidence type="ECO:0000259" key="6">
    <source>
        <dbReference type="Pfam" id="PF05175"/>
    </source>
</evidence>
<keyword evidence="3" id="KW-0808">Transferase</keyword>
<keyword evidence="2" id="KW-0489">Methyltransferase</keyword>
<dbReference type="InterPro" id="IPR004556">
    <property type="entry name" value="HemK-like"/>
</dbReference>
<dbReference type="InterPro" id="IPR029063">
    <property type="entry name" value="SAM-dependent_MTases_sf"/>
</dbReference>
<accession>A0A6J6MHP1</accession>
<dbReference type="PROSITE" id="PS00092">
    <property type="entry name" value="N6_MTASE"/>
    <property type="match status" value="1"/>
</dbReference>
<dbReference type="EMBL" id="CAFBLV010000056">
    <property type="protein sequence ID" value="CAB4866578.1"/>
    <property type="molecule type" value="Genomic_DNA"/>
</dbReference>
<gene>
    <name evidence="8" type="ORF">UFOPK2310_00658</name>
    <name evidence="9" type="ORF">UFOPK3425_00415</name>
    <name evidence="10" type="ORF">UFOPK4043_00784</name>
</gene>
<evidence type="ECO:0000313" key="8">
    <source>
        <dbReference type="EMBL" id="CAB4671853.1"/>
    </source>
</evidence>
<keyword evidence="4" id="KW-0949">S-adenosyl-L-methionine</keyword>
<organism evidence="8">
    <name type="scientific">freshwater metagenome</name>
    <dbReference type="NCBI Taxonomy" id="449393"/>
    <lineage>
        <taxon>unclassified sequences</taxon>
        <taxon>metagenomes</taxon>
        <taxon>ecological metagenomes</taxon>
    </lineage>
</organism>
<dbReference type="InterPro" id="IPR002052">
    <property type="entry name" value="DNA_methylase_N6_adenine_CS"/>
</dbReference>
<dbReference type="InterPro" id="IPR040758">
    <property type="entry name" value="PrmC_N"/>
</dbReference>
<evidence type="ECO:0000313" key="10">
    <source>
        <dbReference type="EMBL" id="CAB5005353.1"/>
    </source>
</evidence>
<dbReference type="GO" id="GO:0003676">
    <property type="term" value="F:nucleic acid binding"/>
    <property type="evidence" value="ECO:0007669"/>
    <property type="project" value="InterPro"/>
</dbReference>
<dbReference type="EMBL" id="CAFBPA010000101">
    <property type="protein sequence ID" value="CAB5005353.1"/>
    <property type="molecule type" value="Genomic_DNA"/>
</dbReference>
<evidence type="ECO:0000256" key="4">
    <source>
        <dbReference type="ARBA" id="ARBA00022691"/>
    </source>
</evidence>
<dbReference type="CDD" id="cd02440">
    <property type="entry name" value="AdoMet_MTases"/>
    <property type="match status" value="1"/>
</dbReference>
<proteinExistence type="predicted"/>
<dbReference type="PANTHER" id="PTHR18895">
    <property type="entry name" value="HEMK METHYLTRANSFERASE"/>
    <property type="match status" value="1"/>
</dbReference>
<feature type="domain" description="Methyltransferase small" evidence="6">
    <location>
        <begin position="123"/>
        <end position="215"/>
    </location>
</feature>
<name>A0A6J6MHP1_9ZZZZ</name>
<dbReference type="Gene3D" id="1.10.8.10">
    <property type="entry name" value="DNA helicase RuvA subunit, C-terminal domain"/>
    <property type="match status" value="1"/>
</dbReference>
<reference evidence="8" key="1">
    <citation type="submission" date="2020-05" db="EMBL/GenBank/DDBJ databases">
        <authorList>
            <person name="Chiriac C."/>
            <person name="Salcher M."/>
            <person name="Ghai R."/>
            <person name="Kavagutti S V."/>
        </authorList>
    </citation>
    <scope>NUCLEOTIDE SEQUENCE</scope>
</reference>
<dbReference type="Pfam" id="PF05175">
    <property type="entry name" value="MTS"/>
    <property type="match status" value="1"/>
</dbReference>
<dbReference type="SUPFAM" id="SSF53335">
    <property type="entry name" value="S-adenosyl-L-methionine-dependent methyltransferases"/>
    <property type="match status" value="1"/>
</dbReference>
<sequence>MNWDVDHTTGGRSTVRDVLIDAERRLAAAGVPSPNVDAAEIIAFVIGVRRNRLILQDLVTPVQRVRVEQLMTKRLSRVPLQHLLGTAAFRHIELQVGPGVFIPRPETELVVEAGIRELRDLPVSERIAVDLCSGSGAIALSLGIEVENSRVYAVELDDEAVRWTRRNLAAQEVALNAAFSRVDVVHDDAALVANPGHGLAQLAGQVSVIVANPPYIPALMVPREPEVRDHEPKVALFAGEDGLDVVRGVLHTAAILLKPGGLLVIEHADVQGADAGLLGVAGLAQSLVAGEELALLAKMSIGTRVWPEVIDRKDLNGLPRFTIARRSS</sequence>
<dbReference type="Gene3D" id="3.40.50.150">
    <property type="entry name" value="Vaccinia Virus protein VP39"/>
    <property type="match status" value="1"/>
</dbReference>
<feature type="domain" description="Release factor glutamine methyltransferase N-terminal" evidence="7">
    <location>
        <begin position="18"/>
        <end position="85"/>
    </location>
</feature>
<dbReference type="EMBL" id="CAEZWW010000063">
    <property type="protein sequence ID" value="CAB4671853.1"/>
    <property type="molecule type" value="Genomic_DNA"/>
</dbReference>
<dbReference type="GO" id="GO:0102559">
    <property type="term" value="F:peptide chain release factor N(5)-glutamine methyltransferase activity"/>
    <property type="evidence" value="ECO:0007669"/>
    <property type="project" value="UniProtKB-EC"/>
</dbReference>
<dbReference type="EC" id="2.1.1.297" evidence="1"/>
<dbReference type="GO" id="GO:0032259">
    <property type="term" value="P:methylation"/>
    <property type="evidence" value="ECO:0007669"/>
    <property type="project" value="UniProtKB-KW"/>
</dbReference>
<evidence type="ECO:0000313" key="9">
    <source>
        <dbReference type="EMBL" id="CAB4866578.1"/>
    </source>
</evidence>
<protein>
    <recommendedName>
        <fullName evidence="1">peptide chain release factor N(5)-glutamine methyltransferase</fullName>
        <ecNumber evidence="1">2.1.1.297</ecNumber>
    </recommendedName>
</protein>
<evidence type="ECO:0000256" key="3">
    <source>
        <dbReference type="ARBA" id="ARBA00022679"/>
    </source>
</evidence>
<evidence type="ECO:0000256" key="5">
    <source>
        <dbReference type="ARBA" id="ARBA00048391"/>
    </source>
</evidence>
<comment type="catalytic activity">
    <reaction evidence="5">
        <text>L-glutaminyl-[peptide chain release factor] + S-adenosyl-L-methionine = N(5)-methyl-L-glutaminyl-[peptide chain release factor] + S-adenosyl-L-homocysteine + H(+)</text>
        <dbReference type="Rhea" id="RHEA:42896"/>
        <dbReference type="Rhea" id="RHEA-COMP:10271"/>
        <dbReference type="Rhea" id="RHEA-COMP:10272"/>
        <dbReference type="ChEBI" id="CHEBI:15378"/>
        <dbReference type="ChEBI" id="CHEBI:30011"/>
        <dbReference type="ChEBI" id="CHEBI:57856"/>
        <dbReference type="ChEBI" id="CHEBI:59789"/>
        <dbReference type="ChEBI" id="CHEBI:61891"/>
        <dbReference type="EC" id="2.1.1.297"/>
    </reaction>
</comment>
<dbReference type="PANTHER" id="PTHR18895:SF74">
    <property type="entry name" value="MTRF1L RELEASE FACTOR GLUTAMINE METHYLTRANSFERASE"/>
    <property type="match status" value="1"/>
</dbReference>
<dbReference type="InterPro" id="IPR007848">
    <property type="entry name" value="Small_mtfrase_dom"/>
</dbReference>
<dbReference type="InterPro" id="IPR050320">
    <property type="entry name" value="N5-glutamine_MTase"/>
</dbReference>
<evidence type="ECO:0000259" key="7">
    <source>
        <dbReference type="Pfam" id="PF17827"/>
    </source>
</evidence>